<dbReference type="AlphaFoldDB" id="A0A7D9N5V8"/>
<sequence>MYNTIDKIGGKIMFYKIIRPIARFIVWVLNGHLHVHHKDRIPKGNYILVAPHRTWWEPILFALAASPMEFMFMAKKELFKNPILRFILVHAHAFSVDRDNPGPSAIKIPVKGLRKGDLSLIIFPSGTRHSEELKSGAFVIAKMANKPLVPVVYQGPLTFKGLLKRKPLDICFGDPIYIPRREKINKETTPALYQQLEEAWDKLDKEQNPDFHYIAK</sequence>
<name>A0A7D9N5V8_LACJH</name>
<evidence type="ECO:0000313" key="4">
    <source>
        <dbReference type="EMBL" id="AHA97186.1"/>
    </source>
</evidence>
<dbReference type="EMBL" id="CP006811">
    <property type="protein sequence ID" value="AHA97186.1"/>
    <property type="molecule type" value="Genomic_DNA"/>
</dbReference>
<organism evidence="4 5">
    <name type="scientific">Lactobacillus johnsonii N6.2</name>
    <dbReference type="NCBI Taxonomy" id="1408186"/>
    <lineage>
        <taxon>Bacteria</taxon>
        <taxon>Bacillati</taxon>
        <taxon>Bacillota</taxon>
        <taxon>Bacilli</taxon>
        <taxon>Lactobacillales</taxon>
        <taxon>Lactobacillaceae</taxon>
        <taxon>Lactobacillus</taxon>
    </lineage>
</organism>
<feature type="domain" description="Phospholipid/glycerol acyltransferase" evidence="3">
    <location>
        <begin position="46"/>
        <end position="156"/>
    </location>
</feature>
<dbReference type="CDD" id="cd07989">
    <property type="entry name" value="LPLAT_AGPAT-like"/>
    <property type="match status" value="1"/>
</dbReference>
<evidence type="ECO:0000259" key="3">
    <source>
        <dbReference type="SMART" id="SM00563"/>
    </source>
</evidence>
<evidence type="ECO:0000256" key="1">
    <source>
        <dbReference type="ARBA" id="ARBA00022679"/>
    </source>
</evidence>
<protein>
    <submittedName>
        <fullName evidence="4">1-acyl-sn-glycerol-3-phosphate acyltransferase</fullName>
    </submittedName>
</protein>
<proteinExistence type="predicted"/>
<accession>A0A7D9N5V8</accession>
<evidence type="ECO:0000313" key="5">
    <source>
        <dbReference type="Proteomes" id="UP000018522"/>
    </source>
</evidence>
<evidence type="ECO:0000256" key="2">
    <source>
        <dbReference type="ARBA" id="ARBA00023315"/>
    </source>
</evidence>
<dbReference type="PANTHER" id="PTHR10434:SF40">
    <property type="entry name" value="1-ACYL-SN-GLYCEROL-3-PHOSPHATE ACYLTRANSFERASE"/>
    <property type="match status" value="1"/>
</dbReference>
<gene>
    <name evidence="4" type="ORF">T285_03840</name>
</gene>
<dbReference type="GO" id="GO:0003841">
    <property type="term" value="F:1-acylglycerol-3-phosphate O-acyltransferase activity"/>
    <property type="evidence" value="ECO:0007669"/>
    <property type="project" value="TreeGrafter"/>
</dbReference>
<reference evidence="4 5" key="1">
    <citation type="journal article" date="2014" name="Genome Announc.">
        <title>Complete Genome Sequences of Lactobacillus johnsonii Strain N6.2 and Lactobacillus reuteri Strain TD1.</title>
        <authorList>
            <person name="Leonard M.T."/>
            <person name="Valladares R.B."/>
            <person name="Ardissone A."/>
            <person name="Gonzalez C.F."/>
            <person name="Lorca G.L."/>
            <person name="Triplett E.W."/>
        </authorList>
    </citation>
    <scope>NUCLEOTIDE SEQUENCE [LARGE SCALE GENOMIC DNA]</scope>
    <source>
        <strain evidence="4 5">N6.2</strain>
    </source>
</reference>
<dbReference type="PANTHER" id="PTHR10434">
    <property type="entry name" value="1-ACYL-SN-GLYCEROL-3-PHOSPHATE ACYLTRANSFERASE"/>
    <property type="match status" value="1"/>
</dbReference>
<dbReference type="GO" id="GO:0006654">
    <property type="term" value="P:phosphatidic acid biosynthetic process"/>
    <property type="evidence" value="ECO:0007669"/>
    <property type="project" value="TreeGrafter"/>
</dbReference>
<dbReference type="InterPro" id="IPR002123">
    <property type="entry name" value="Plipid/glycerol_acylTrfase"/>
</dbReference>
<dbReference type="Proteomes" id="UP000018522">
    <property type="component" value="Chromosome"/>
</dbReference>
<dbReference type="KEGG" id="ljn:T285_03840"/>
<dbReference type="SUPFAM" id="SSF69593">
    <property type="entry name" value="Glycerol-3-phosphate (1)-acyltransferase"/>
    <property type="match status" value="1"/>
</dbReference>
<keyword evidence="2 4" id="KW-0012">Acyltransferase</keyword>
<dbReference type="SMART" id="SM00563">
    <property type="entry name" value="PlsC"/>
    <property type="match status" value="1"/>
</dbReference>
<keyword evidence="1 4" id="KW-0808">Transferase</keyword>
<dbReference type="Pfam" id="PF01553">
    <property type="entry name" value="Acyltransferase"/>
    <property type="match status" value="1"/>
</dbReference>